<feature type="non-terminal residue" evidence="1">
    <location>
        <position position="1"/>
    </location>
</feature>
<gene>
    <name evidence="1" type="ORF">L9F63_017405</name>
</gene>
<comment type="caution">
    <text evidence="1">The sequence shown here is derived from an EMBL/GenBank/DDBJ whole genome shotgun (WGS) entry which is preliminary data.</text>
</comment>
<reference evidence="1" key="1">
    <citation type="journal article" date="2023" name="IScience">
        <title>Live-bearing cockroach genome reveals convergent evolutionary mechanisms linked to viviparity in insects and beyond.</title>
        <authorList>
            <person name="Fouks B."/>
            <person name="Harrison M.C."/>
            <person name="Mikhailova A.A."/>
            <person name="Marchal E."/>
            <person name="English S."/>
            <person name="Carruthers M."/>
            <person name="Jennings E.C."/>
            <person name="Chiamaka E.L."/>
            <person name="Frigard R.A."/>
            <person name="Pippel M."/>
            <person name="Attardo G.M."/>
            <person name="Benoit J.B."/>
            <person name="Bornberg-Bauer E."/>
            <person name="Tobe S.S."/>
        </authorList>
    </citation>
    <scope>NUCLEOTIDE SEQUENCE</scope>
    <source>
        <strain evidence="1">Stay&amp;Tobe</strain>
    </source>
</reference>
<evidence type="ECO:0000313" key="2">
    <source>
        <dbReference type="Proteomes" id="UP001233999"/>
    </source>
</evidence>
<proteinExistence type="predicted"/>
<keyword evidence="2" id="KW-1185">Reference proteome</keyword>
<evidence type="ECO:0000313" key="1">
    <source>
        <dbReference type="EMBL" id="KAJ9589385.1"/>
    </source>
</evidence>
<protein>
    <submittedName>
        <fullName evidence="1">Uncharacterized protein</fullName>
    </submittedName>
</protein>
<feature type="non-terminal residue" evidence="1">
    <location>
        <position position="55"/>
    </location>
</feature>
<accession>A0AAD7ZYQ0</accession>
<reference evidence="1" key="2">
    <citation type="submission" date="2023-05" db="EMBL/GenBank/DDBJ databases">
        <authorList>
            <person name="Fouks B."/>
        </authorList>
    </citation>
    <scope>NUCLEOTIDE SEQUENCE</scope>
    <source>
        <strain evidence="1">Stay&amp;Tobe</strain>
        <tissue evidence="1">Testes</tissue>
    </source>
</reference>
<dbReference type="AlphaFoldDB" id="A0AAD7ZYQ0"/>
<dbReference type="Proteomes" id="UP001233999">
    <property type="component" value="Unassembled WGS sequence"/>
</dbReference>
<name>A0AAD7ZYQ0_DIPPU</name>
<organism evidence="1 2">
    <name type="scientific">Diploptera punctata</name>
    <name type="common">Pacific beetle cockroach</name>
    <dbReference type="NCBI Taxonomy" id="6984"/>
    <lineage>
        <taxon>Eukaryota</taxon>
        <taxon>Metazoa</taxon>
        <taxon>Ecdysozoa</taxon>
        <taxon>Arthropoda</taxon>
        <taxon>Hexapoda</taxon>
        <taxon>Insecta</taxon>
        <taxon>Pterygota</taxon>
        <taxon>Neoptera</taxon>
        <taxon>Polyneoptera</taxon>
        <taxon>Dictyoptera</taxon>
        <taxon>Blattodea</taxon>
        <taxon>Blaberoidea</taxon>
        <taxon>Blaberidae</taxon>
        <taxon>Diplopterinae</taxon>
        <taxon>Diploptera</taxon>
    </lineage>
</organism>
<dbReference type="EMBL" id="JASPKZ010004945">
    <property type="protein sequence ID" value="KAJ9589385.1"/>
    <property type="molecule type" value="Genomic_DNA"/>
</dbReference>
<sequence>TFDLTRVLNTMTEEVGHTGATSHDVIQRTGCFLTSHIISLTFQIWFRKFMTPMEC</sequence>